<dbReference type="EMBL" id="PRFA01000469">
    <property type="protein sequence ID" value="PWU82924.1"/>
    <property type="molecule type" value="Genomic_DNA"/>
</dbReference>
<gene>
    <name evidence="1" type="ORF">C4B63_469g2</name>
</gene>
<accession>A0A2V2UG47</accession>
<dbReference type="Proteomes" id="UP000246121">
    <property type="component" value="Unassembled WGS sequence"/>
</dbReference>
<evidence type="ECO:0000313" key="2">
    <source>
        <dbReference type="Proteomes" id="UP000246121"/>
    </source>
</evidence>
<dbReference type="VEuPathDB" id="TriTrypDB:TCDM_06664"/>
<dbReference type="Gene3D" id="3.40.50.12230">
    <property type="match status" value="1"/>
</dbReference>
<dbReference type="PANTHER" id="PTHR11138">
    <property type="entry name" value="METHIONYL-TRNA FORMYLTRANSFERASE"/>
    <property type="match status" value="1"/>
</dbReference>
<dbReference type="SUPFAM" id="SSF53328">
    <property type="entry name" value="Formyltransferase"/>
    <property type="match status" value="1"/>
</dbReference>
<keyword evidence="1" id="KW-0808">Transferase</keyword>
<dbReference type="GO" id="GO:0005739">
    <property type="term" value="C:mitochondrion"/>
    <property type="evidence" value="ECO:0007669"/>
    <property type="project" value="TreeGrafter"/>
</dbReference>
<dbReference type="VEuPathDB" id="TriTrypDB:TcYC6_0051620"/>
<comment type="caution">
    <text evidence="1">The sequence shown here is derived from an EMBL/GenBank/DDBJ whole genome shotgun (WGS) entry which is preliminary data.</text>
</comment>
<dbReference type="VEuPathDB" id="TriTrypDB:ECC02_007047"/>
<dbReference type="VEuPathDB" id="TriTrypDB:TCSYLVIO_004069"/>
<sequence length="163" mass="18235">MDSGDILWQQSVPIPNDMTIREYLPLVTRLGATGLCECLFGGPSASVPAPDLHRVGSAADAVTEASVTRACDWPRTFDARWASAWPQNYDVHFTRDPYHAPVLTKDRVIIRWHAMTAEEAYGTWRAFVGGEYHTPTVNATLDKGATPVREQLWRGCGLERHER</sequence>
<dbReference type="VEuPathDB" id="TriTrypDB:C3747_12g333"/>
<dbReference type="VEuPathDB" id="TriTrypDB:C4B63_469g2"/>
<dbReference type="VEuPathDB" id="TriTrypDB:BCY84_18246"/>
<reference evidence="1 2" key="1">
    <citation type="journal article" date="2018" name="Microb. Genom.">
        <title>Expanding an expanded genome: long-read sequencing of Trypanosoma cruzi.</title>
        <authorList>
            <person name="Berna L."/>
            <person name="Rodriguez M."/>
            <person name="Chiribao M.L."/>
            <person name="Parodi-Talice A."/>
            <person name="Pita S."/>
            <person name="Rijo G."/>
            <person name="Alvarez-Valin F."/>
            <person name="Robello C."/>
        </authorList>
    </citation>
    <scope>NUCLEOTIDE SEQUENCE [LARGE SCALE GENOMIC DNA]</scope>
    <source>
        <strain evidence="1 2">Dm28c</strain>
    </source>
</reference>
<proteinExistence type="predicted"/>
<dbReference type="VEuPathDB" id="TriTrypDB:TcCLB.510031.60"/>
<evidence type="ECO:0000313" key="1">
    <source>
        <dbReference type="EMBL" id="PWU82924.1"/>
    </source>
</evidence>
<dbReference type="VEuPathDB" id="TriTrypDB:Tc_MARK_2815"/>
<dbReference type="GO" id="GO:0004479">
    <property type="term" value="F:methionyl-tRNA formyltransferase activity"/>
    <property type="evidence" value="ECO:0007669"/>
    <property type="project" value="TreeGrafter"/>
</dbReference>
<dbReference type="PANTHER" id="PTHR11138:SF5">
    <property type="entry name" value="METHIONYL-TRNA FORMYLTRANSFERASE, MITOCHONDRIAL"/>
    <property type="match status" value="1"/>
</dbReference>
<protein>
    <submittedName>
        <fullName evidence="1">Putative methionyl-tRNA formyltransferase</fullName>
    </submittedName>
</protein>
<dbReference type="VEuPathDB" id="TriTrypDB:TcG_08776"/>
<dbReference type="VEuPathDB" id="TriTrypDB:TcBrA4_0102750"/>
<dbReference type="VEuPathDB" id="TriTrypDB:TcCLB.509267.100"/>
<dbReference type="InterPro" id="IPR036477">
    <property type="entry name" value="Formyl_transf_N_sf"/>
</dbReference>
<dbReference type="AlphaFoldDB" id="A0A2V2UG47"/>
<dbReference type="VEuPathDB" id="TriTrypDB:TcCL_NonESM08617"/>
<name>A0A2V2UG47_TRYCR</name>
<organism evidence="1 2">
    <name type="scientific">Trypanosoma cruzi</name>
    <dbReference type="NCBI Taxonomy" id="5693"/>
    <lineage>
        <taxon>Eukaryota</taxon>
        <taxon>Discoba</taxon>
        <taxon>Euglenozoa</taxon>
        <taxon>Kinetoplastea</taxon>
        <taxon>Metakinetoplastina</taxon>
        <taxon>Trypanosomatida</taxon>
        <taxon>Trypanosomatidae</taxon>
        <taxon>Trypanosoma</taxon>
        <taxon>Schizotrypanum</taxon>
    </lineage>
</organism>